<dbReference type="Pfam" id="PF00534">
    <property type="entry name" value="Glycos_transf_1"/>
    <property type="match status" value="1"/>
</dbReference>
<protein>
    <submittedName>
        <fullName evidence="3">Glycosyl transferase family 1</fullName>
    </submittedName>
</protein>
<dbReference type="EMBL" id="JPOS01000089">
    <property type="protein sequence ID" value="KGE85515.1"/>
    <property type="molecule type" value="Genomic_DNA"/>
</dbReference>
<name>A0A098S052_9BACT</name>
<dbReference type="GO" id="GO:0016757">
    <property type="term" value="F:glycosyltransferase activity"/>
    <property type="evidence" value="ECO:0007669"/>
    <property type="project" value="InterPro"/>
</dbReference>
<keyword evidence="4" id="KW-1185">Reference proteome</keyword>
<dbReference type="Proteomes" id="UP000029736">
    <property type="component" value="Unassembled WGS sequence"/>
</dbReference>
<dbReference type="SUPFAM" id="SSF53756">
    <property type="entry name" value="UDP-Glycosyltransferase/glycogen phosphorylase"/>
    <property type="match status" value="1"/>
</dbReference>
<accession>A0A098S052</accession>
<dbReference type="STRING" id="1524460.IX84_27220"/>
<evidence type="ECO:0000313" key="3">
    <source>
        <dbReference type="EMBL" id="KGE85515.1"/>
    </source>
</evidence>
<organism evidence="3 4">
    <name type="scientific">Phaeodactylibacter xiamenensis</name>
    <dbReference type="NCBI Taxonomy" id="1524460"/>
    <lineage>
        <taxon>Bacteria</taxon>
        <taxon>Pseudomonadati</taxon>
        <taxon>Bacteroidota</taxon>
        <taxon>Saprospiria</taxon>
        <taxon>Saprospirales</taxon>
        <taxon>Haliscomenobacteraceae</taxon>
        <taxon>Phaeodactylibacter</taxon>
    </lineage>
</organism>
<dbReference type="InterPro" id="IPR050194">
    <property type="entry name" value="Glycosyltransferase_grp1"/>
</dbReference>
<dbReference type="InterPro" id="IPR001296">
    <property type="entry name" value="Glyco_trans_1"/>
</dbReference>
<dbReference type="InterPro" id="IPR028098">
    <property type="entry name" value="Glyco_trans_4-like_N"/>
</dbReference>
<comment type="caution">
    <text evidence="3">The sequence shown here is derived from an EMBL/GenBank/DDBJ whole genome shotgun (WGS) entry which is preliminary data.</text>
</comment>
<evidence type="ECO:0000259" key="2">
    <source>
        <dbReference type="Pfam" id="PF13439"/>
    </source>
</evidence>
<feature type="domain" description="Glycosyltransferase subfamily 4-like N-terminal" evidence="2">
    <location>
        <begin position="15"/>
        <end position="178"/>
    </location>
</feature>
<dbReference type="OrthoDB" id="9771846at2"/>
<gene>
    <name evidence="3" type="ORF">IX84_27220</name>
</gene>
<sequence>MKQVVFLSPAHPLRGGIASSTERLAQELQQHGYGVRILSFSLQYPGFLFPGKTQYTDDPPPARLQIEPLINSINPLNWIKVGRKLKALAPDLIIVRYWLPFMGPALGTILRIGGGAARTKVVAITDNVVPHEHRPGDKAFTRYFLNAVDACVVMSRAVKADIRAFSKEMPVAYIPHPIYDNYGPPMERDAALEQLDLPKDQHYLLFFGFIRGYKGLDLLLQAMALPEVRTLGVKLIVAGEFYDDPEPYQQLIAGQGLEEQIVLRNAYIPNSEVGAYFGAADLVVQPYKTATQSGISQLAFHFGKPMVVTRVGGLPEIVQHGKEGYVVDVSPEAIATAIADFYHNQQQESMENAVRAARSRFSWENMVRGIEALIRQ</sequence>
<keyword evidence="3" id="KW-0808">Transferase</keyword>
<dbReference type="PANTHER" id="PTHR45947:SF3">
    <property type="entry name" value="SULFOQUINOVOSYL TRANSFERASE SQD2"/>
    <property type="match status" value="1"/>
</dbReference>
<dbReference type="PANTHER" id="PTHR45947">
    <property type="entry name" value="SULFOQUINOVOSYL TRANSFERASE SQD2"/>
    <property type="match status" value="1"/>
</dbReference>
<reference evidence="3 4" key="1">
    <citation type="journal article" date="2014" name="Int. J. Syst. Evol. Microbiol.">
        <title>Phaeodactylibacter xiamenensis gen. nov., sp. nov., a member of the family Saprospiraceae isolated from the marine alga Phaeodactylum tricornutum.</title>
        <authorList>
            <person name="Chen Z.Jr."/>
            <person name="Lei X."/>
            <person name="Lai Q."/>
            <person name="Li Y."/>
            <person name="Zhang B."/>
            <person name="Zhang J."/>
            <person name="Zhang H."/>
            <person name="Yang L."/>
            <person name="Zheng W."/>
            <person name="Tian Y."/>
            <person name="Yu Z."/>
            <person name="Xu H.Jr."/>
            <person name="Zheng T."/>
        </authorList>
    </citation>
    <scope>NUCLEOTIDE SEQUENCE [LARGE SCALE GENOMIC DNA]</scope>
    <source>
        <strain evidence="3 4">KD52</strain>
    </source>
</reference>
<evidence type="ECO:0000259" key="1">
    <source>
        <dbReference type="Pfam" id="PF00534"/>
    </source>
</evidence>
<dbReference type="Pfam" id="PF13439">
    <property type="entry name" value="Glyco_transf_4"/>
    <property type="match status" value="1"/>
</dbReference>
<evidence type="ECO:0000313" key="4">
    <source>
        <dbReference type="Proteomes" id="UP000029736"/>
    </source>
</evidence>
<feature type="domain" description="Glycosyl transferase family 1" evidence="1">
    <location>
        <begin position="189"/>
        <end position="359"/>
    </location>
</feature>
<dbReference type="Gene3D" id="3.40.50.2000">
    <property type="entry name" value="Glycogen Phosphorylase B"/>
    <property type="match status" value="2"/>
</dbReference>
<dbReference type="AlphaFoldDB" id="A0A098S052"/>
<dbReference type="RefSeq" id="WP_044228113.1">
    <property type="nucleotide sequence ID" value="NZ_JBKAGJ010000062.1"/>
</dbReference>
<proteinExistence type="predicted"/>